<dbReference type="Proteomes" id="UP000604046">
    <property type="component" value="Unassembled WGS sequence"/>
</dbReference>
<comment type="caution">
    <text evidence="3">The sequence shown here is derived from an EMBL/GenBank/DDBJ whole genome shotgun (WGS) entry which is preliminary data.</text>
</comment>
<sequence>MVHCASAFLFGTAYAIDPVAFHIPNKSFIRLNVMSDLEGLSRQDLLSTWVVNIWTGLQAEVGEVGEVGGRNNNSYPAASATRLDLAASATRLDIPRPSYFDSSLDEEPPRRYTLDLDTAKLLQIAGSERRLIVSWTTGGPKRWSIAHNLALSIRKNTPELEHSFVFIALDSDAVRRAQDSGFNVVLNEGSHDLQDDIWKMRWLIQTTCIALGLEVLVVDSDIVFLSNPFHHFYFDSDVEAMTDHFFPAEQLWATWLRPAEHINTGFLFARPSPRLLAFLVEFVDAHYHGHEGPTLRDGMDQRVFNKFVMQKMEKRPPEVITRYENITFPALDWQGKTDRFTPRETWDLPIGSGESITLRILDPVCISHGMNYFWRKAYKLKSCAGRQQPPAVVHVNGVDPKMYFLRDRNLWYIDDWEDRFNDSTSFLVYHHPRGLNLSADFEVLIAALEVGAYLRRRVVLPDTMNCANSPAYKIYNLSETMVDEPGCTYDYFAHANGLYEVYSRVKPYAVEAGISREPRFLDLPVMQLNMELETQTGRLREEILAAHAERRAAFGSLSARVLEVEDVILLRDGLRSGRFGLRMNAEHVFSCAYQEPLIGAMACLDEPYVEEFGKEAMCEAQSFVRGCGPVGICCCWPFWGWGEKLQYFTGVRWDLPCNCGVSVCERFSRSLETGSENCCRHAGSTSIFPVTDPGVFYCETNSSWSGPTGAEDSNTYTSQALIEFAANKRTVQQSFQTCSLDRLLRRGDAFQETSLRECNLQFSSYLLRRFKWKQLHTWLDWVFEQRRSLGNSSRLIASMDGGVVTDNTGFSLGKLAHDTEQLEYIISLGVQQEELHQAASGFRSLLELFAELQQGVPVRMEVERQFAEVRPFFNRALHLPDLDEALGAIPELLHAAADWEGAELDVRNGGVAVVHGALLPSARRLVHRWLLESTIWYQSLQNGEIHKAQLRDGLHHAVGMRLVHEVQGRIPALDTLPILDIMSYRHSEKSPGLPWHCLDGIVVAMVWFGDTLNSSVGFLGTSSSKDYCSGDRVGPAPALTLERFLQQRKPPQGEASVVCQEGCLLLWRSSRAVRTLHARKADKEANTFASRPVELLMLFGSNYAHDAGASAEFAPSFEGRVDSWGGHYYASDHDHR</sequence>
<dbReference type="InterPro" id="IPR029044">
    <property type="entry name" value="Nucleotide-diphossugar_trans"/>
</dbReference>
<evidence type="ECO:0000259" key="2">
    <source>
        <dbReference type="Pfam" id="PF03407"/>
    </source>
</evidence>
<gene>
    <name evidence="3" type="primary">RRA1</name>
    <name evidence="3" type="ORF">SNAT2548_LOCUS20093</name>
</gene>
<dbReference type="EMBL" id="CAJNDS010002199">
    <property type="protein sequence ID" value="CAE7368913.1"/>
    <property type="molecule type" value="Genomic_DNA"/>
</dbReference>
<dbReference type="PANTHER" id="PTHR47032">
    <property type="entry name" value="UDP-D-XYLOSE:L-FUCOSE ALPHA-1,3-D-XYLOSYLTRANSFERASE-RELATED"/>
    <property type="match status" value="1"/>
</dbReference>
<dbReference type="Pfam" id="PF03407">
    <property type="entry name" value="Nucleotid_trans"/>
    <property type="match status" value="1"/>
</dbReference>
<dbReference type="GO" id="GO:0005794">
    <property type="term" value="C:Golgi apparatus"/>
    <property type="evidence" value="ECO:0007669"/>
    <property type="project" value="TreeGrafter"/>
</dbReference>
<reference evidence="3" key="1">
    <citation type="submission" date="2021-02" db="EMBL/GenBank/DDBJ databases">
        <authorList>
            <person name="Dougan E. K."/>
            <person name="Rhodes N."/>
            <person name="Thang M."/>
            <person name="Chan C."/>
        </authorList>
    </citation>
    <scope>NUCLEOTIDE SEQUENCE</scope>
</reference>
<proteinExistence type="inferred from homology"/>
<dbReference type="InterPro" id="IPR052636">
    <property type="entry name" value="UDP-D-xylose:L-fucose_XylT"/>
</dbReference>
<organism evidence="3 4">
    <name type="scientific">Symbiodinium natans</name>
    <dbReference type="NCBI Taxonomy" id="878477"/>
    <lineage>
        <taxon>Eukaryota</taxon>
        <taxon>Sar</taxon>
        <taxon>Alveolata</taxon>
        <taxon>Dinophyceae</taxon>
        <taxon>Suessiales</taxon>
        <taxon>Symbiodiniaceae</taxon>
        <taxon>Symbiodinium</taxon>
    </lineage>
</organism>
<evidence type="ECO:0000256" key="1">
    <source>
        <dbReference type="ARBA" id="ARBA00007033"/>
    </source>
</evidence>
<evidence type="ECO:0000313" key="4">
    <source>
        <dbReference type="Proteomes" id="UP000604046"/>
    </source>
</evidence>
<name>A0A812Q8Y2_9DINO</name>
<dbReference type="GO" id="GO:0016757">
    <property type="term" value="F:glycosyltransferase activity"/>
    <property type="evidence" value="ECO:0007669"/>
    <property type="project" value="TreeGrafter"/>
</dbReference>
<dbReference type="SUPFAM" id="SSF53448">
    <property type="entry name" value="Nucleotide-diphospho-sugar transferases"/>
    <property type="match status" value="1"/>
</dbReference>
<comment type="similarity">
    <text evidence="1">Belongs to the glycosyltransferase 77 family.</text>
</comment>
<accession>A0A812Q8Y2</accession>
<dbReference type="AlphaFoldDB" id="A0A812Q8Y2"/>
<feature type="domain" description="Nucleotide-diphospho-sugar transferase" evidence="2">
    <location>
        <begin position="164"/>
        <end position="398"/>
    </location>
</feature>
<keyword evidence="4" id="KW-1185">Reference proteome</keyword>
<evidence type="ECO:0000313" key="3">
    <source>
        <dbReference type="EMBL" id="CAE7368913.1"/>
    </source>
</evidence>
<protein>
    <submittedName>
        <fullName evidence="3">RRA1 protein</fullName>
    </submittedName>
</protein>
<dbReference type="InterPro" id="IPR005069">
    <property type="entry name" value="Nucl-diP-sugar_transferase"/>
</dbReference>
<dbReference type="OrthoDB" id="540503at2759"/>
<dbReference type="PANTHER" id="PTHR47032:SF1">
    <property type="entry name" value="UDP-D-XYLOSE:L-FUCOSE ALPHA-1,3-D-XYLOSYLTRANSFERASE-RELATED"/>
    <property type="match status" value="1"/>
</dbReference>